<dbReference type="InterPro" id="IPR036396">
    <property type="entry name" value="Cyt_P450_sf"/>
</dbReference>
<dbReference type="InterPro" id="IPR001128">
    <property type="entry name" value="Cyt_P450"/>
</dbReference>
<keyword evidence="5 13" id="KW-0349">Heme</keyword>
<dbReference type="InterPro" id="IPR050182">
    <property type="entry name" value="Cytochrome_P450_fam2"/>
</dbReference>
<evidence type="ECO:0000256" key="14">
    <source>
        <dbReference type="RuleBase" id="RU000461"/>
    </source>
</evidence>
<evidence type="ECO:0000256" key="11">
    <source>
        <dbReference type="ARBA" id="ARBA00023033"/>
    </source>
</evidence>
<comment type="cofactor">
    <cofactor evidence="1 13">
        <name>heme</name>
        <dbReference type="ChEBI" id="CHEBI:30413"/>
    </cofactor>
</comment>
<comment type="similarity">
    <text evidence="4 14">Belongs to the cytochrome P450 family.</text>
</comment>
<protein>
    <recommendedName>
        <fullName evidence="17">Cytochrome P450</fullName>
    </recommendedName>
</protein>
<keyword evidence="16" id="KW-1185">Reference proteome</keyword>
<dbReference type="GO" id="GO:0005789">
    <property type="term" value="C:endoplasmic reticulum membrane"/>
    <property type="evidence" value="ECO:0007669"/>
    <property type="project" value="UniProtKB-SubCell"/>
</dbReference>
<keyword evidence="11 14" id="KW-0503">Monooxygenase</keyword>
<evidence type="ECO:0000256" key="8">
    <source>
        <dbReference type="ARBA" id="ARBA00022848"/>
    </source>
</evidence>
<evidence type="ECO:0000256" key="1">
    <source>
        <dbReference type="ARBA" id="ARBA00001971"/>
    </source>
</evidence>
<dbReference type="PANTHER" id="PTHR24300">
    <property type="entry name" value="CYTOCHROME P450 508A4-RELATED"/>
    <property type="match status" value="1"/>
</dbReference>
<dbReference type="GO" id="GO:0016712">
    <property type="term" value="F:oxidoreductase activity, acting on paired donors, with incorporation or reduction of molecular oxygen, reduced flavin or flavoprotein as one donor, and incorporation of one atom of oxygen"/>
    <property type="evidence" value="ECO:0007669"/>
    <property type="project" value="TreeGrafter"/>
</dbReference>
<evidence type="ECO:0000256" key="13">
    <source>
        <dbReference type="PIRSR" id="PIRSR602401-1"/>
    </source>
</evidence>
<dbReference type="Pfam" id="PF00067">
    <property type="entry name" value="p450"/>
    <property type="match status" value="1"/>
</dbReference>
<evidence type="ECO:0000256" key="3">
    <source>
        <dbReference type="ARBA" id="ARBA00004406"/>
    </source>
</evidence>
<dbReference type="Proteomes" id="UP000824782">
    <property type="component" value="Unassembled WGS sequence"/>
</dbReference>
<keyword evidence="10 13" id="KW-0408">Iron</keyword>
<proteinExistence type="inferred from homology"/>
<dbReference type="InterPro" id="IPR002401">
    <property type="entry name" value="Cyt_P450_E_grp-I"/>
</dbReference>
<evidence type="ECO:0000256" key="6">
    <source>
        <dbReference type="ARBA" id="ARBA00022723"/>
    </source>
</evidence>
<keyword evidence="9 14" id="KW-0560">Oxidoreductase</keyword>
<comment type="subcellular location">
    <subcellularLocation>
        <location evidence="3">Endoplasmic reticulum membrane</location>
        <topology evidence="3">Peripheral membrane protein</topology>
    </subcellularLocation>
    <subcellularLocation>
        <location evidence="2">Microsome membrane</location>
        <topology evidence="2">Peripheral membrane protein</topology>
    </subcellularLocation>
</comment>
<keyword evidence="6 13" id="KW-0479">Metal-binding</keyword>
<accession>A0AAV6Z856</accession>
<name>A0AAV6Z856_ENGPU</name>
<dbReference type="Gene3D" id="1.10.630.10">
    <property type="entry name" value="Cytochrome P450"/>
    <property type="match status" value="1"/>
</dbReference>
<feature type="binding site" description="axial binding residue" evidence="13">
    <location>
        <position position="135"/>
    </location>
    <ligand>
        <name>heme</name>
        <dbReference type="ChEBI" id="CHEBI:30413"/>
    </ligand>
    <ligandPart>
        <name>Fe</name>
        <dbReference type="ChEBI" id="CHEBI:18248"/>
    </ligandPart>
</feature>
<dbReference type="GO" id="GO:0006805">
    <property type="term" value="P:xenobiotic metabolic process"/>
    <property type="evidence" value="ECO:0007669"/>
    <property type="project" value="TreeGrafter"/>
</dbReference>
<evidence type="ECO:0000256" key="9">
    <source>
        <dbReference type="ARBA" id="ARBA00023002"/>
    </source>
</evidence>
<keyword evidence="12" id="KW-0472">Membrane</keyword>
<sequence>METTSTTLIWAILLMMKYPEIQQKVQSEIEQVMGSAQPQMEHRKHMPYTDAVIHEIQRFVDLVPIGLLATSQDFTYKSYFIPKGTSVMPLLHSALRDKKYFEKPDEFYPEHFLDSDGHFRRIEAFIPFSIGKRNCAGETLAKMELFLFFTSLLQNFTFRPAPGAELDLTPETGFTNSPKSNEICAVPRR</sequence>
<dbReference type="PRINTS" id="PR00385">
    <property type="entry name" value="P450"/>
</dbReference>
<evidence type="ECO:0000256" key="4">
    <source>
        <dbReference type="ARBA" id="ARBA00010617"/>
    </source>
</evidence>
<comment type="caution">
    <text evidence="15">The sequence shown here is derived from an EMBL/GenBank/DDBJ whole genome shotgun (WGS) entry which is preliminary data.</text>
</comment>
<dbReference type="GO" id="GO:0005506">
    <property type="term" value="F:iron ion binding"/>
    <property type="evidence" value="ECO:0007669"/>
    <property type="project" value="InterPro"/>
</dbReference>
<evidence type="ECO:0000256" key="7">
    <source>
        <dbReference type="ARBA" id="ARBA00022824"/>
    </source>
</evidence>
<reference evidence="15" key="1">
    <citation type="thesis" date="2020" institute="ProQuest LLC" country="789 East Eisenhower Parkway, Ann Arbor, MI, USA">
        <title>Comparative Genomics and Chromosome Evolution.</title>
        <authorList>
            <person name="Mudd A.B."/>
        </authorList>
    </citation>
    <scope>NUCLEOTIDE SEQUENCE</scope>
    <source>
        <strain evidence="15">237g6f4</strain>
        <tissue evidence="15">Blood</tissue>
    </source>
</reference>
<organism evidence="15 16">
    <name type="scientific">Engystomops pustulosus</name>
    <name type="common">Tungara frog</name>
    <name type="synonym">Physalaemus pustulosus</name>
    <dbReference type="NCBI Taxonomy" id="76066"/>
    <lineage>
        <taxon>Eukaryota</taxon>
        <taxon>Metazoa</taxon>
        <taxon>Chordata</taxon>
        <taxon>Craniata</taxon>
        <taxon>Vertebrata</taxon>
        <taxon>Euteleostomi</taxon>
        <taxon>Amphibia</taxon>
        <taxon>Batrachia</taxon>
        <taxon>Anura</taxon>
        <taxon>Neobatrachia</taxon>
        <taxon>Hyloidea</taxon>
        <taxon>Leptodactylidae</taxon>
        <taxon>Leiuperinae</taxon>
        <taxon>Engystomops</taxon>
    </lineage>
</organism>
<dbReference type="GO" id="GO:0006082">
    <property type="term" value="P:organic acid metabolic process"/>
    <property type="evidence" value="ECO:0007669"/>
    <property type="project" value="TreeGrafter"/>
</dbReference>
<evidence type="ECO:0000256" key="10">
    <source>
        <dbReference type="ARBA" id="ARBA00023004"/>
    </source>
</evidence>
<evidence type="ECO:0000256" key="5">
    <source>
        <dbReference type="ARBA" id="ARBA00022617"/>
    </source>
</evidence>
<dbReference type="PROSITE" id="PS00086">
    <property type="entry name" value="CYTOCHROME_P450"/>
    <property type="match status" value="1"/>
</dbReference>
<gene>
    <name evidence="15" type="ORF">GDO81_020434</name>
</gene>
<dbReference type="FunFam" id="1.10.630.10:FF:000238">
    <property type="entry name" value="Cytochrome P450 2A6"/>
    <property type="match status" value="1"/>
</dbReference>
<dbReference type="SUPFAM" id="SSF48264">
    <property type="entry name" value="Cytochrome P450"/>
    <property type="match status" value="1"/>
</dbReference>
<evidence type="ECO:0000313" key="15">
    <source>
        <dbReference type="EMBL" id="KAG8545727.1"/>
    </source>
</evidence>
<evidence type="ECO:0000313" key="16">
    <source>
        <dbReference type="Proteomes" id="UP000824782"/>
    </source>
</evidence>
<dbReference type="PRINTS" id="PR00463">
    <property type="entry name" value="EP450I"/>
</dbReference>
<dbReference type="InterPro" id="IPR017972">
    <property type="entry name" value="Cyt_P450_CS"/>
</dbReference>
<dbReference type="EMBL" id="WNYA01001462">
    <property type="protein sequence ID" value="KAG8545727.1"/>
    <property type="molecule type" value="Genomic_DNA"/>
</dbReference>
<dbReference type="PANTHER" id="PTHR24300:SF302">
    <property type="entry name" value="CYTOCHROME P450"/>
    <property type="match status" value="1"/>
</dbReference>
<evidence type="ECO:0000256" key="12">
    <source>
        <dbReference type="ARBA" id="ARBA00023136"/>
    </source>
</evidence>
<evidence type="ECO:0000256" key="2">
    <source>
        <dbReference type="ARBA" id="ARBA00004174"/>
    </source>
</evidence>
<evidence type="ECO:0008006" key="17">
    <source>
        <dbReference type="Google" id="ProtNLM"/>
    </source>
</evidence>
<dbReference type="AlphaFoldDB" id="A0AAV6Z856"/>
<keyword evidence="8" id="KW-0492">Microsome</keyword>
<keyword evidence="7" id="KW-0256">Endoplasmic reticulum</keyword>
<dbReference type="GO" id="GO:0020037">
    <property type="term" value="F:heme binding"/>
    <property type="evidence" value="ECO:0007669"/>
    <property type="project" value="InterPro"/>
</dbReference>